<evidence type="ECO:0000256" key="2">
    <source>
        <dbReference type="SAM" id="Phobius"/>
    </source>
</evidence>
<reference evidence="4 5" key="1">
    <citation type="submission" date="2018-10" db="EMBL/GenBank/DDBJ databases">
        <title>Phylogenomics of Brevibacillus.</title>
        <authorList>
            <person name="Dunlap C."/>
        </authorList>
    </citation>
    <scope>NUCLEOTIDE SEQUENCE [LARGE SCALE GENOMIC DNA]</scope>
    <source>
        <strain evidence="4 5">JCM 12215</strain>
    </source>
</reference>
<dbReference type="Proteomes" id="UP000282028">
    <property type="component" value="Unassembled WGS sequence"/>
</dbReference>
<dbReference type="AlphaFoldDB" id="A0A3M8CH22"/>
<accession>A0A3M8CH22</accession>
<organism evidence="4 5">
    <name type="scientific">Brevibacillus invocatus</name>
    <dbReference type="NCBI Taxonomy" id="173959"/>
    <lineage>
        <taxon>Bacteria</taxon>
        <taxon>Bacillati</taxon>
        <taxon>Bacillota</taxon>
        <taxon>Bacilli</taxon>
        <taxon>Bacillales</taxon>
        <taxon>Paenibacillaceae</taxon>
        <taxon>Brevibacillus</taxon>
    </lineage>
</organism>
<proteinExistence type="predicted"/>
<feature type="compositionally biased region" description="Low complexity" evidence="1">
    <location>
        <begin position="273"/>
        <end position="283"/>
    </location>
</feature>
<evidence type="ECO:0000313" key="5">
    <source>
        <dbReference type="Proteomes" id="UP000282028"/>
    </source>
</evidence>
<evidence type="ECO:0000313" key="4">
    <source>
        <dbReference type="EMBL" id="RNB74980.1"/>
    </source>
</evidence>
<dbReference type="InterPro" id="IPR007621">
    <property type="entry name" value="TPM_dom"/>
</dbReference>
<feature type="transmembrane region" description="Helical" evidence="2">
    <location>
        <begin position="195"/>
        <end position="214"/>
    </location>
</feature>
<feature type="domain" description="TPM" evidence="3">
    <location>
        <begin position="15"/>
        <end position="138"/>
    </location>
</feature>
<dbReference type="OrthoDB" id="9806054at2"/>
<sequence length="283" mass="31386">MKTSVAEEAGLKPLIYDEAGLLNQDEIDELNELANQMGALRETDIIIWTSDNPENIDVELMTEDFYDEQAPGYDKPHGNAVILTLDMNNREVYLAGFYKAETYLDNDRLDEIRSQITPDLANGDYKLAFQTYIETASAYLEVLPEVKPDITYNSNNSYNNDYSPPVQSPTHAADQYVTSRPEVNREPDNLFLNTWFQLAVSLIIGVISVAVMAYRSGGRVTVNSRTYEEAHTSGILDSRDDYLHTTVTKQKIERNTNNSSGGGSSSGGGMTSGGHSHSSRGSF</sequence>
<gene>
    <name evidence="4" type="ORF">EDM52_09420</name>
</gene>
<name>A0A3M8CH22_9BACL</name>
<feature type="compositionally biased region" description="Gly residues" evidence="1">
    <location>
        <begin position="260"/>
        <end position="272"/>
    </location>
</feature>
<comment type="caution">
    <text evidence="4">The sequence shown here is derived from an EMBL/GenBank/DDBJ whole genome shotgun (WGS) entry which is preliminary data.</text>
</comment>
<keyword evidence="2" id="KW-0472">Membrane</keyword>
<evidence type="ECO:0000259" key="3">
    <source>
        <dbReference type="Pfam" id="PF04536"/>
    </source>
</evidence>
<dbReference type="EMBL" id="RHHR01000013">
    <property type="protein sequence ID" value="RNB74980.1"/>
    <property type="molecule type" value="Genomic_DNA"/>
</dbReference>
<dbReference type="Gene3D" id="3.10.310.50">
    <property type="match status" value="1"/>
</dbReference>
<keyword evidence="2" id="KW-1133">Transmembrane helix</keyword>
<dbReference type="Pfam" id="PF04536">
    <property type="entry name" value="TPM_phosphatase"/>
    <property type="match status" value="1"/>
</dbReference>
<evidence type="ECO:0000256" key="1">
    <source>
        <dbReference type="SAM" id="MobiDB-lite"/>
    </source>
</evidence>
<protein>
    <submittedName>
        <fullName evidence="4">TPM domain-containing protein</fullName>
    </submittedName>
</protein>
<keyword evidence="5" id="KW-1185">Reference proteome</keyword>
<feature type="region of interest" description="Disordered" evidence="1">
    <location>
        <begin position="249"/>
        <end position="283"/>
    </location>
</feature>
<keyword evidence="2" id="KW-0812">Transmembrane</keyword>